<name>A0AAJ4W6B0_MYRPR</name>
<dbReference type="EMBL" id="FOFY01000016">
    <property type="protein sequence ID" value="SER45185.1"/>
    <property type="molecule type" value="Genomic_DNA"/>
</dbReference>
<dbReference type="RefSeq" id="WP_041895330.1">
    <property type="nucleotide sequence ID" value="NZ_CP010817.1"/>
</dbReference>
<comment type="caution">
    <text evidence="2">The sequence shown here is derived from an EMBL/GenBank/DDBJ whole genome shotgun (WGS) entry which is preliminary data.</text>
</comment>
<evidence type="ECO:0000259" key="1">
    <source>
        <dbReference type="Pfam" id="PF13568"/>
    </source>
</evidence>
<reference evidence="2 3" key="1">
    <citation type="submission" date="2016-10" db="EMBL/GenBank/DDBJ databases">
        <authorList>
            <person name="Varghese N."/>
            <person name="Submissions S."/>
        </authorList>
    </citation>
    <scope>NUCLEOTIDE SEQUENCE [LARGE SCALE GENOMIC DNA]</scope>
    <source>
        <strain evidence="3">DSM 19823 / KCTC 23066 / CCTCC M 208030 / D25</strain>
    </source>
</reference>
<evidence type="ECO:0000313" key="3">
    <source>
        <dbReference type="Proteomes" id="UP000183496"/>
    </source>
</evidence>
<evidence type="ECO:0000313" key="2">
    <source>
        <dbReference type="EMBL" id="SER45185.1"/>
    </source>
</evidence>
<protein>
    <submittedName>
        <fullName evidence="2">Outer membrane protein beta-barrel domain-containing protein</fullName>
    </submittedName>
</protein>
<gene>
    <name evidence="2" type="ORF">SAMN04488089_11642</name>
</gene>
<organism evidence="2 3">
    <name type="scientific">Myroides profundi</name>
    <dbReference type="NCBI Taxonomy" id="480520"/>
    <lineage>
        <taxon>Bacteria</taxon>
        <taxon>Pseudomonadati</taxon>
        <taxon>Bacteroidota</taxon>
        <taxon>Flavobacteriia</taxon>
        <taxon>Flavobacteriales</taxon>
        <taxon>Flavobacteriaceae</taxon>
        <taxon>Myroides</taxon>
    </lineage>
</organism>
<dbReference type="Pfam" id="PF13568">
    <property type="entry name" value="OMP_b-brl_2"/>
    <property type="match status" value="1"/>
</dbReference>
<dbReference type="AlphaFoldDB" id="A0AAJ4W6B0"/>
<sequence length="269" mass="31378">MLVVLSCTTSFAQEVDFSIGGYFTNSLKTDNDYDTNTSLGYQIGVGYRYYLNSQWSLGAEINYKYSKLDFIQRNVKENWSVIDIENHDYEFRYNSKYRKESVSFNTFQIPLTIQYETKGIVKWYIRSGVSIGIITGDSKSKITMNDLHTSGYYKDWDAELHGPHYMGFGAFGNQTRKRNLDLSTRYSWLLETGVKQELGNKQNLYVGVFLDLGLTNLVKDNKRIDTPISHVSNYDNPLEYHSIWTQEKYKDTNLKDYYIGIKLRYSFSL</sequence>
<proteinExistence type="predicted"/>
<dbReference type="Proteomes" id="UP000183496">
    <property type="component" value="Unassembled WGS sequence"/>
</dbReference>
<dbReference type="SUPFAM" id="SSF56925">
    <property type="entry name" value="OMPA-like"/>
    <property type="match status" value="1"/>
</dbReference>
<accession>A0AAJ4W6B0</accession>
<dbReference type="Gene3D" id="2.40.160.20">
    <property type="match status" value="1"/>
</dbReference>
<dbReference type="InterPro" id="IPR011250">
    <property type="entry name" value="OMP/PagP_B-barrel"/>
</dbReference>
<dbReference type="KEGG" id="mpw:MPR_1892"/>
<keyword evidence="3" id="KW-1185">Reference proteome</keyword>
<dbReference type="InterPro" id="IPR025665">
    <property type="entry name" value="Beta-barrel_OMP_2"/>
</dbReference>
<feature type="domain" description="Outer membrane protein beta-barrel" evidence="1">
    <location>
        <begin position="25"/>
        <end position="188"/>
    </location>
</feature>